<protein>
    <recommendedName>
        <fullName evidence="3">DUF1902 domain-containing protein</fullName>
    </recommendedName>
</protein>
<dbReference type="KEGG" id="bpar:BN117_1613"/>
<evidence type="ECO:0000313" key="1">
    <source>
        <dbReference type="EMBL" id="CCJ48946.1"/>
    </source>
</evidence>
<evidence type="ECO:0008006" key="3">
    <source>
        <dbReference type="Google" id="ProtNLM"/>
    </source>
</evidence>
<evidence type="ECO:0000313" key="2">
    <source>
        <dbReference type="Proteomes" id="UP000008035"/>
    </source>
</evidence>
<dbReference type="Proteomes" id="UP000008035">
    <property type="component" value="Chromosome"/>
</dbReference>
<sequence>MKNLPLVLRVYGERSNGQWSLICLDFNLAVQADTLPQAQQRLHSMIVGYLRDALEGEDRPYAAQLLTRRAPLGFWLKYYLAKLRTCVAGQSGSRRVAGSEAIPMVPAGA</sequence>
<organism evidence="1 2">
    <name type="scientific">Bordetella parapertussis (strain Bpp5)</name>
    <dbReference type="NCBI Taxonomy" id="1208660"/>
    <lineage>
        <taxon>Bacteria</taxon>
        <taxon>Pseudomonadati</taxon>
        <taxon>Pseudomonadota</taxon>
        <taxon>Betaproteobacteria</taxon>
        <taxon>Burkholderiales</taxon>
        <taxon>Alcaligenaceae</taxon>
        <taxon>Bordetella</taxon>
    </lineage>
</organism>
<name>K0MG18_BORPB</name>
<dbReference type="HOGENOM" id="CLU_168241_0_0_4"/>
<dbReference type="AlphaFoldDB" id="K0MG18"/>
<dbReference type="RefSeq" id="WP_015039438.1">
    <property type="nucleotide sequence ID" value="NC_018828.1"/>
</dbReference>
<accession>K0MG18</accession>
<gene>
    <name evidence="1" type="ordered locus">BN117_1613</name>
</gene>
<proteinExistence type="predicted"/>
<reference evidence="1 2" key="1">
    <citation type="journal article" date="2012" name="BMC Genomics">
        <title>Comparative genomics of the classical Bordetella subspecies: the evolution and exchange of virulence-associated diversity amongst closely related pathogens.</title>
        <authorList>
            <person name="Park J."/>
            <person name="Zhang Y."/>
            <person name="Buboltz A.M."/>
            <person name="Zhang X."/>
            <person name="Schuster S.C."/>
            <person name="Ahuja U."/>
            <person name="Liu M."/>
            <person name="Miller J.F."/>
            <person name="Sebaihia M."/>
            <person name="Bentley S.D."/>
            <person name="Parkhill J."/>
            <person name="Harvill E.T."/>
        </authorList>
    </citation>
    <scope>NUCLEOTIDE SEQUENCE [LARGE SCALE GENOMIC DNA]</scope>
    <source>
        <strain evidence="1 2">Bpp5</strain>
    </source>
</reference>
<dbReference type="EMBL" id="HE965803">
    <property type="protein sequence ID" value="CCJ48946.1"/>
    <property type="molecule type" value="Genomic_DNA"/>
</dbReference>